<evidence type="ECO:0000256" key="5">
    <source>
        <dbReference type="ARBA" id="ARBA00010185"/>
    </source>
</evidence>
<evidence type="ECO:0000313" key="21">
    <source>
        <dbReference type="Proteomes" id="UP000023762"/>
    </source>
</evidence>
<evidence type="ECO:0000256" key="9">
    <source>
        <dbReference type="ARBA" id="ARBA00022516"/>
    </source>
</evidence>
<evidence type="ECO:0000256" key="6">
    <source>
        <dbReference type="ARBA" id="ARBA00012487"/>
    </source>
</evidence>
<feature type="transmembrane region" description="Helical" evidence="19">
    <location>
        <begin position="56"/>
        <end position="78"/>
    </location>
</feature>
<feature type="transmembrane region" description="Helical" evidence="19">
    <location>
        <begin position="31"/>
        <end position="49"/>
    </location>
</feature>
<dbReference type="eggNOG" id="COG4589">
    <property type="taxonomic scope" value="Bacteria"/>
</dbReference>
<proteinExistence type="inferred from homology"/>
<dbReference type="EC" id="2.7.7.41" evidence="6 18"/>
<dbReference type="PANTHER" id="PTHR46382">
    <property type="entry name" value="PHOSPHATIDATE CYTIDYLYLTRANSFERASE"/>
    <property type="match status" value="1"/>
</dbReference>
<keyword evidence="17" id="KW-1208">Phospholipid metabolism</keyword>
<evidence type="ECO:0000256" key="16">
    <source>
        <dbReference type="ARBA" id="ARBA00023209"/>
    </source>
</evidence>
<evidence type="ECO:0000256" key="13">
    <source>
        <dbReference type="ARBA" id="ARBA00022989"/>
    </source>
</evidence>
<sequence>MVSDNLFVRSLSSVFICAVVSLSLYFGEITFYILCFFLTVVSSVELLNIMQCRRLYLYYVPAFFIVIIPYASLVYIYNLLNGEIILIWLIAVVWGTDIAAYFVGKNIGEKKIIPMISPNKTWAGLFGGVVAGAFISVIVSIIFGIFFVFHAFIAGILVAVIAQVGDITESCIKRLCKVKDSGALIPGHGGVLDRMDSFIFTAPLVAYYVQKFSKFFLT</sequence>
<dbReference type="RefSeq" id="WP_044194148.1">
    <property type="nucleotide sequence ID" value="NZ_CP007474.1"/>
</dbReference>
<evidence type="ECO:0000256" key="12">
    <source>
        <dbReference type="ARBA" id="ARBA00022695"/>
    </source>
</evidence>
<dbReference type="PROSITE" id="PS01315">
    <property type="entry name" value="CDS"/>
    <property type="match status" value="1"/>
</dbReference>
<dbReference type="STRING" id="391036.EHF_0223"/>
<dbReference type="InterPro" id="IPR000374">
    <property type="entry name" value="PC_trans"/>
</dbReference>
<keyword evidence="10 18" id="KW-0808">Transferase</keyword>
<evidence type="ECO:0000313" key="20">
    <source>
        <dbReference type="EMBL" id="AHX05030.1"/>
    </source>
</evidence>
<dbReference type="GO" id="GO:0005886">
    <property type="term" value="C:plasma membrane"/>
    <property type="evidence" value="ECO:0007669"/>
    <property type="project" value="UniProtKB-SubCell"/>
</dbReference>
<keyword evidence="13 19" id="KW-1133">Transmembrane helix</keyword>
<comment type="catalytic activity">
    <reaction evidence="1 18">
        <text>a 1,2-diacyl-sn-glycero-3-phosphate + CTP + H(+) = a CDP-1,2-diacyl-sn-glycerol + diphosphate</text>
        <dbReference type="Rhea" id="RHEA:16229"/>
        <dbReference type="ChEBI" id="CHEBI:15378"/>
        <dbReference type="ChEBI" id="CHEBI:33019"/>
        <dbReference type="ChEBI" id="CHEBI:37563"/>
        <dbReference type="ChEBI" id="CHEBI:58332"/>
        <dbReference type="ChEBI" id="CHEBI:58608"/>
        <dbReference type="EC" id="2.7.7.41"/>
    </reaction>
</comment>
<dbReference type="UniPathway" id="UPA00557">
    <property type="reaction ID" value="UER00614"/>
</dbReference>
<evidence type="ECO:0000256" key="8">
    <source>
        <dbReference type="ARBA" id="ARBA00022475"/>
    </source>
</evidence>
<organism evidence="20 21">
    <name type="scientific">Ehrlichia japonica</name>
    <dbReference type="NCBI Taxonomy" id="391036"/>
    <lineage>
        <taxon>Bacteria</taxon>
        <taxon>Pseudomonadati</taxon>
        <taxon>Pseudomonadota</taxon>
        <taxon>Alphaproteobacteria</taxon>
        <taxon>Rickettsiales</taxon>
        <taxon>Anaplasmataceae</taxon>
        <taxon>Ehrlichia</taxon>
    </lineage>
</organism>
<dbReference type="GO" id="GO:0004605">
    <property type="term" value="F:phosphatidate cytidylyltransferase activity"/>
    <property type="evidence" value="ECO:0007669"/>
    <property type="project" value="UniProtKB-EC"/>
</dbReference>
<keyword evidence="8" id="KW-1003">Cell membrane</keyword>
<evidence type="ECO:0000256" key="4">
    <source>
        <dbReference type="ARBA" id="ARBA00005189"/>
    </source>
</evidence>
<evidence type="ECO:0000256" key="11">
    <source>
        <dbReference type="ARBA" id="ARBA00022692"/>
    </source>
</evidence>
<dbReference type="EMBL" id="CP007474">
    <property type="protein sequence ID" value="AHX05030.1"/>
    <property type="molecule type" value="Genomic_DNA"/>
</dbReference>
<dbReference type="PANTHER" id="PTHR46382:SF1">
    <property type="entry name" value="PHOSPHATIDATE CYTIDYLYLTRANSFERASE"/>
    <property type="match status" value="1"/>
</dbReference>
<gene>
    <name evidence="20" type="ORF">EHF_0223</name>
</gene>
<dbReference type="AlphaFoldDB" id="X5H4N9"/>
<evidence type="ECO:0000256" key="10">
    <source>
        <dbReference type="ARBA" id="ARBA00022679"/>
    </source>
</evidence>
<keyword evidence="14" id="KW-0443">Lipid metabolism</keyword>
<evidence type="ECO:0000256" key="1">
    <source>
        <dbReference type="ARBA" id="ARBA00001698"/>
    </source>
</evidence>
<protein>
    <recommendedName>
        <fullName evidence="7 18">Phosphatidate cytidylyltransferase</fullName>
        <ecNumber evidence="6 18">2.7.7.41</ecNumber>
    </recommendedName>
</protein>
<comment type="pathway">
    <text evidence="4">Lipid metabolism.</text>
</comment>
<keyword evidence="21" id="KW-1185">Reference proteome</keyword>
<evidence type="ECO:0000256" key="18">
    <source>
        <dbReference type="RuleBase" id="RU003938"/>
    </source>
</evidence>
<keyword evidence="9" id="KW-0444">Lipid biosynthesis</keyword>
<accession>X5H4N9</accession>
<dbReference type="Pfam" id="PF01148">
    <property type="entry name" value="CTP_transf_1"/>
    <property type="match status" value="1"/>
</dbReference>
<keyword evidence="16" id="KW-0594">Phospholipid biosynthesis</keyword>
<comment type="subcellular location">
    <subcellularLocation>
        <location evidence="2">Cell membrane</location>
        <topology evidence="2">Multi-pass membrane protein</topology>
    </subcellularLocation>
</comment>
<evidence type="ECO:0000256" key="17">
    <source>
        <dbReference type="ARBA" id="ARBA00023264"/>
    </source>
</evidence>
<dbReference type="OrthoDB" id="9799199at2"/>
<dbReference type="GO" id="GO:0016024">
    <property type="term" value="P:CDP-diacylglycerol biosynthetic process"/>
    <property type="evidence" value="ECO:0007669"/>
    <property type="project" value="UniProtKB-UniPathway"/>
</dbReference>
<dbReference type="HOGENOM" id="CLU_037294_1_1_5"/>
<feature type="transmembrane region" description="Helical" evidence="19">
    <location>
        <begin position="123"/>
        <end position="143"/>
    </location>
</feature>
<evidence type="ECO:0000256" key="15">
    <source>
        <dbReference type="ARBA" id="ARBA00023136"/>
    </source>
</evidence>
<feature type="transmembrane region" description="Helical" evidence="19">
    <location>
        <begin position="84"/>
        <end position="103"/>
    </location>
</feature>
<evidence type="ECO:0000256" key="2">
    <source>
        <dbReference type="ARBA" id="ARBA00004651"/>
    </source>
</evidence>
<comment type="pathway">
    <text evidence="3 18">Phospholipid metabolism; CDP-diacylglycerol biosynthesis; CDP-diacylglycerol from sn-glycerol 3-phosphate: step 3/3.</text>
</comment>
<dbReference type="Proteomes" id="UP000023762">
    <property type="component" value="Chromosome"/>
</dbReference>
<dbReference type="KEGG" id="ehh:EHF_0223"/>
<name>X5H4N9_9RICK</name>
<comment type="similarity">
    <text evidence="5 18">Belongs to the CDS family.</text>
</comment>
<reference evidence="20 21" key="1">
    <citation type="submission" date="2014-03" db="EMBL/GenBank/DDBJ databases">
        <title>Sequencing and Comparison of Genomes and Transcriptome Profiles of Human Ehrlichiosis Agents.</title>
        <authorList>
            <person name="Lin M."/>
            <person name="Daugherty S.C."/>
            <person name="Nagaraj S."/>
            <person name="Cheng Z."/>
            <person name="Xiong Q."/>
            <person name="Lin F.-Y."/>
            <person name="Sengamalay N."/>
            <person name="Ott S."/>
            <person name="Godinez A."/>
            <person name="Tallon L.J."/>
            <person name="Sadzewicz L."/>
            <person name="Fraser C.M."/>
            <person name="Dunning Hotopp J.C."/>
            <person name="Rikihisa Y."/>
        </authorList>
    </citation>
    <scope>NUCLEOTIDE SEQUENCE [LARGE SCALE GENOMIC DNA]</scope>
    <source>
        <strain evidence="20 21">HF</strain>
    </source>
</reference>
<evidence type="ECO:0000256" key="14">
    <source>
        <dbReference type="ARBA" id="ARBA00023098"/>
    </source>
</evidence>
<evidence type="ECO:0000256" key="19">
    <source>
        <dbReference type="SAM" id="Phobius"/>
    </source>
</evidence>
<keyword evidence="15 19" id="KW-0472">Membrane</keyword>
<keyword evidence="12 18" id="KW-0548">Nucleotidyltransferase</keyword>
<evidence type="ECO:0000256" key="3">
    <source>
        <dbReference type="ARBA" id="ARBA00005119"/>
    </source>
</evidence>
<evidence type="ECO:0000256" key="7">
    <source>
        <dbReference type="ARBA" id="ARBA00019373"/>
    </source>
</evidence>
<keyword evidence="11 18" id="KW-0812">Transmembrane</keyword>